<feature type="chain" id="PRO_5046266956" description="Secreted protein" evidence="2">
    <location>
        <begin position="23"/>
        <end position="123"/>
    </location>
</feature>
<dbReference type="Proteomes" id="UP000644727">
    <property type="component" value="Unassembled WGS sequence"/>
</dbReference>
<name>A0ABR9W0A1_9MICO</name>
<protein>
    <recommendedName>
        <fullName evidence="5">Secreted protein</fullName>
    </recommendedName>
</protein>
<evidence type="ECO:0008006" key="5">
    <source>
        <dbReference type="Google" id="ProtNLM"/>
    </source>
</evidence>
<gene>
    <name evidence="3" type="ORF">IOE58_06650</name>
</gene>
<keyword evidence="2" id="KW-0732">Signal</keyword>
<keyword evidence="4" id="KW-1185">Reference proteome</keyword>
<evidence type="ECO:0000256" key="2">
    <source>
        <dbReference type="SAM" id="SignalP"/>
    </source>
</evidence>
<comment type="caution">
    <text evidence="3">The sequence shown here is derived from an EMBL/GenBank/DDBJ whole genome shotgun (WGS) entry which is preliminary data.</text>
</comment>
<feature type="compositionally biased region" description="Basic and acidic residues" evidence="1">
    <location>
        <begin position="59"/>
        <end position="75"/>
    </location>
</feature>
<dbReference type="EMBL" id="JADEYR010000005">
    <property type="protein sequence ID" value="MBE9403879.1"/>
    <property type="molecule type" value="Genomic_DNA"/>
</dbReference>
<proteinExistence type="predicted"/>
<reference evidence="3 4" key="1">
    <citation type="submission" date="2020-10" db="EMBL/GenBank/DDBJ databases">
        <title>Draft genome and description of Brachybacterium epidermidis sp nov.</title>
        <authorList>
            <person name="Boxberger M."/>
            <person name="La Scola B."/>
        </authorList>
    </citation>
    <scope>NUCLEOTIDE SEQUENCE [LARGE SCALE GENOMIC DNA]</scope>
    <source>
        <strain evidence="3 4">Marseille-Q2903</strain>
    </source>
</reference>
<feature type="region of interest" description="Disordered" evidence="1">
    <location>
        <begin position="52"/>
        <end position="86"/>
    </location>
</feature>
<evidence type="ECO:0000313" key="4">
    <source>
        <dbReference type="Proteomes" id="UP000644727"/>
    </source>
</evidence>
<accession>A0ABR9W0A1</accession>
<organism evidence="3 4">
    <name type="scientific">Brachybacterium epidermidis</name>
    <dbReference type="NCBI Taxonomy" id="2781983"/>
    <lineage>
        <taxon>Bacteria</taxon>
        <taxon>Bacillati</taxon>
        <taxon>Actinomycetota</taxon>
        <taxon>Actinomycetes</taxon>
        <taxon>Micrococcales</taxon>
        <taxon>Dermabacteraceae</taxon>
        <taxon>Brachybacterium</taxon>
    </lineage>
</organism>
<sequence length="123" mass="13130">MAQRQRHLAAALLAGAVLLPLAACETSSIKSSCDTDSSCRIEITGNSLHDLPRPLDASHGYEKPADMHDKIHLDQSTEGGPATVELNADPYECSVGESFTVTDTTFPCTEIGEDSIALETVRN</sequence>
<feature type="signal peptide" evidence="2">
    <location>
        <begin position="1"/>
        <end position="22"/>
    </location>
</feature>
<evidence type="ECO:0000313" key="3">
    <source>
        <dbReference type="EMBL" id="MBE9403879.1"/>
    </source>
</evidence>
<evidence type="ECO:0000256" key="1">
    <source>
        <dbReference type="SAM" id="MobiDB-lite"/>
    </source>
</evidence>
<dbReference type="RefSeq" id="WP_193865626.1">
    <property type="nucleotide sequence ID" value="NZ_JADEYR010000005.1"/>
</dbReference>